<keyword evidence="3" id="KW-1185">Reference proteome</keyword>
<reference evidence="2 3" key="1">
    <citation type="journal article" date="2011" name="J. Bacteriol.">
        <title>Genome sequence of Methyloversatilis universalis FAM5T, a methylotrophic representative of the order Rhodocyclales.</title>
        <authorList>
            <person name="Kittichotirat W."/>
            <person name="Good N.M."/>
            <person name="Hall R."/>
            <person name="Bringel F."/>
            <person name="Lajus A."/>
            <person name="Medigue C."/>
            <person name="Smalley N.E."/>
            <person name="Beck D."/>
            <person name="Bumgarner R."/>
            <person name="Vuilleumier S."/>
            <person name="Kalyuzhnaya M.G."/>
        </authorList>
    </citation>
    <scope>NUCLEOTIDE SEQUENCE [LARGE SCALE GENOMIC DNA]</scope>
    <source>
        <strain evidence="3">ATCC BAA-1314 / JCM 13912 / FAM5</strain>
    </source>
</reference>
<gene>
    <name evidence="2" type="ORF">METUNv1_03905</name>
</gene>
<evidence type="ECO:0000256" key="1">
    <source>
        <dbReference type="SAM" id="SignalP"/>
    </source>
</evidence>
<feature type="chain" id="PRO_5003331660" evidence="1">
    <location>
        <begin position="24"/>
        <end position="205"/>
    </location>
</feature>
<evidence type="ECO:0000313" key="2">
    <source>
        <dbReference type="EMBL" id="EGK69938.1"/>
    </source>
</evidence>
<dbReference type="EMBL" id="AFHG01000059">
    <property type="protein sequence ID" value="EGK69938.1"/>
    <property type="molecule type" value="Genomic_DNA"/>
</dbReference>
<feature type="signal peptide" evidence="1">
    <location>
        <begin position="1"/>
        <end position="23"/>
    </location>
</feature>
<evidence type="ECO:0000313" key="3">
    <source>
        <dbReference type="Proteomes" id="UP000005019"/>
    </source>
</evidence>
<sequence length="205" mass="22568">MLNHGLMRRLALLVCAASCGRFAAAEVTVDQVLSERAAVGAQPRVFHASTPDGDLVLGAVLGRESGRVLVLRRNAAGRYEVEAASAPFRNDFGTGYDLEVVEHNGRGRFSMDVAAHSACGVRVETFRFYRVSGQWRVSGYDREDPDVQSCDVNFRARTYSANLLTGQVVVTTWRQGRAVAVNKRKARIDAPRLEDFSFSLFADEP</sequence>
<keyword evidence="1" id="KW-0732">Signal</keyword>
<accession>F5RHV6</accession>
<proteinExistence type="predicted"/>
<comment type="caution">
    <text evidence="2">The sequence shown here is derived from an EMBL/GenBank/DDBJ whole genome shotgun (WGS) entry which is preliminary data.</text>
</comment>
<dbReference type="Proteomes" id="UP000005019">
    <property type="component" value="Unassembled WGS sequence"/>
</dbReference>
<organism evidence="2 3">
    <name type="scientific">Methyloversatilis universalis (strain ATCC BAA-1314 / DSM 25237 / JCM 13912 / CCUG 52030 / FAM5)</name>
    <dbReference type="NCBI Taxonomy" id="1000565"/>
    <lineage>
        <taxon>Bacteria</taxon>
        <taxon>Pseudomonadati</taxon>
        <taxon>Pseudomonadota</taxon>
        <taxon>Betaproteobacteria</taxon>
        <taxon>Nitrosomonadales</taxon>
        <taxon>Sterolibacteriaceae</taxon>
        <taxon>Methyloversatilis</taxon>
    </lineage>
</organism>
<dbReference type="RefSeq" id="WP_008064648.1">
    <property type="nucleotide sequence ID" value="NZ_AFHG01000059.1"/>
</dbReference>
<name>F5RHV6_METUF</name>
<protein>
    <submittedName>
        <fullName evidence="2">Uncharacterized protein</fullName>
    </submittedName>
</protein>
<dbReference type="AlphaFoldDB" id="F5RHV6"/>